<reference evidence="9 10" key="1">
    <citation type="submission" date="2013-03" db="EMBL/GenBank/DDBJ databases">
        <authorList>
            <person name="Fiebig A."/>
            <person name="Goeker M."/>
            <person name="Klenk H.-P.P."/>
        </authorList>
    </citation>
    <scope>NUCLEOTIDE SEQUENCE [LARGE SCALE GENOMIC DNA]</scope>
    <source>
        <strain evidence="9 10">DSM 17492</strain>
    </source>
</reference>
<comment type="subcellular location">
    <subcellularLocation>
        <location evidence="1">Cell outer membrane</location>
        <topology evidence="1">Multi-pass membrane protein</topology>
    </subcellularLocation>
</comment>
<gene>
    <name evidence="9" type="ORF">Lokhon_01996</name>
</gene>
<keyword evidence="6" id="KW-0472">Membrane</keyword>
<dbReference type="AlphaFoldDB" id="A0A017HC85"/>
<feature type="chain" id="PRO_5001492453" evidence="8">
    <location>
        <begin position="25"/>
        <end position="392"/>
    </location>
</feature>
<dbReference type="GO" id="GO:0009279">
    <property type="term" value="C:cell outer membrane"/>
    <property type="evidence" value="ECO:0007669"/>
    <property type="project" value="UniProtKB-SubCell"/>
</dbReference>
<keyword evidence="5 8" id="KW-0732">Signal</keyword>
<name>A0A017HC85_9RHOB</name>
<accession>A0A017HC85</accession>
<dbReference type="Pfam" id="PF03349">
    <property type="entry name" value="Toluene_X"/>
    <property type="match status" value="1"/>
</dbReference>
<dbReference type="PANTHER" id="PTHR35093:SF8">
    <property type="entry name" value="OUTER MEMBRANE PROTEIN NMB0088-RELATED"/>
    <property type="match status" value="1"/>
</dbReference>
<dbReference type="HOGENOM" id="CLU_039022_1_0_5"/>
<evidence type="ECO:0000256" key="4">
    <source>
        <dbReference type="ARBA" id="ARBA00022692"/>
    </source>
</evidence>
<dbReference type="EMBL" id="APGJ01000006">
    <property type="protein sequence ID" value="EYD71925.1"/>
    <property type="molecule type" value="Genomic_DNA"/>
</dbReference>
<proteinExistence type="inferred from homology"/>
<keyword evidence="7" id="KW-0998">Cell outer membrane</keyword>
<comment type="similarity">
    <text evidence="2">Belongs to the OmpP1/FadL family.</text>
</comment>
<dbReference type="PANTHER" id="PTHR35093">
    <property type="entry name" value="OUTER MEMBRANE PROTEIN NMB0088-RELATED"/>
    <property type="match status" value="1"/>
</dbReference>
<evidence type="ECO:0000313" key="9">
    <source>
        <dbReference type="EMBL" id="EYD71925.1"/>
    </source>
</evidence>
<keyword evidence="4" id="KW-0812">Transmembrane</keyword>
<evidence type="ECO:0000256" key="6">
    <source>
        <dbReference type="ARBA" id="ARBA00023136"/>
    </source>
</evidence>
<dbReference type="PATRIC" id="fig|1122180.6.peg.1981"/>
<dbReference type="InterPro" id="IPR005017">
    <property type="entry name" value="OMPP1/FadL/TodX"/>
</dbReference>
<evidence type="ECO:0000256" key="1">
    <source>
        <dbReference type="ARBA" id="ARBA00004571"/>
    </source>
</evidence>
<feature type="signal peptide" evidence="8">
    <location>
        <begin position="1"/>
        <end position="24"/>
    </location>
</feature>
<evidence type="ECO:0000313" key="10">
    <source>
        <dbReference type="Proteomes" id="UP000025047"/>
    </source>
</evidence>
<evidence type="ECO:0000256" key="8">
    <source>
        <dbReference type="SAM" id="SignalP"/>
    </source>
</evidence>
<dbReference type="eggNOG" id="COG2067">
    <property type="taxonomic scope" value="Bacteria"/>
</dbReference>
<keyword evidence="10" id="KW-1185">Reference proteome</keyword>
<evidence type="ECO:0000256" key="5">
    <source>
        <dbReference type="ARBA" id="ARBA00022729"/>
    </source>
</evidence>
<comment type="caution">
    <text evidence="9">The sequence shown here is derived from an EMBL/GenBank/DDBJ whole genome shotgun (WGS) entry which is preliminary data.</text>
</comment>
<sequence>MKLHYGATSALALATALMATTAGAVGLDRSNQDVTAIFEEGNLLELSYGRVFPDLSGRDLEDRTTLDPVAEYDGVGEDFLNVSGSLKFDITPDISMALIVDQPFGADILYPETAGSNLGGTSADLDSLAMTLVGRYKVNENFSFHGGLRGEKLEGRIRLNGAAYRALSGYEVELEDNTAYGYVLGAAYERPEIALRVALTYNSVIEHDFDAVESIPALLQTPPPLGPGFPAVAAGTTTVETPESWNLDLQTGVAQDTLVFANIRYAAYADTIVSPQIFSLATGGASLTNIEDNYSAQIGVGRRFNDMFSAQAAIGFEPEKDDLVSPLDPTNGKRWISLGGAYKASEQVTLSGGVRYTLLGDSMPETGTPDVAQARFTDNDALAVGMSITTRF</sequence>
<dbReference type="RefSeq" id="WP_017928521.1">
    <property type="nucleotide sequence ID" value="NZ_KB822998.1"/>
</dbReference>
<dbReference type="Proteomes" id="UP000025047">
    <property type="component" value="Unassembled WGS sequence"/>
</dbReference>
<dbReference type="OrthoDB" id="6679728at2"/>
<keyword evidence="3" id="KW-1134">Transmembrane beta strand</keyword>
<organism evidence="9 10">
    <name type="scientific">Limimaricola hongkongensis DSM 17492</name>
    <dbReference type="NCBI Taxonomy" id="1122180"/>
    <lineage>
        <taxon>Bacteria</taxon>
        <taxon>Pseudomonadati</taxon>
        <taxon>Pseudomonadota</taxon>
        <taxon>Alphaproteobacteria</taxon>
        <taxon>Rhodobacterales</taxon>
        <taxon>Paracoccaceae</taxon>
        <taxon>Limimaricola</taxon>
    </lineage>
</organism>
<dbReference type="GO" id="GO:0015483">
    <property type="term" value="F:long-chain fatty acid transporting porin activity"/>
    <property type="evidence" value="ECO:0007669"/>
    <property type="project" value="TreeGrafter"/>
</dbReference>
<evidence type="ECO:0000256" key="2">
    <source>
        <dbReference type="ARBA" id="ARBA00008163"/>
    </source>
</evidence>
<dbReference type="SUPFAM" id="SSF56935">
    <property type="entry name" value="Porins"/>
    <property type="match status" value="1"/>
</dbReference>
<evidence type="ECO:0000256" key="7">
    <source>
        <dbReference type="ARBA" id="ARBA00023237"/>
    </source>
</evidence>
<protein>
    <submittedName>
        <fullName evidence="9">Outer membrane transporter, OMPP1/FadL/TodX family</fullName>
    </submittedName>
</protein>
<evidence type="ECO:0000256" key="3">
    <source>
        <dbReference type="ARBA" id="ARBA00022452"/>
    </source>
</evidence>
<dbReference type="Gene3D" id="2.40.160.60">
    <property type="entry name" value="Outer membrane protein transport protein (OMPP1/FadL/TodX)"/>
    <property type="match status" value="1"/>
</dbReference>
<dbReference type="STRING" id="1122180.Lokhon_01996"/>